<evidence type="ECO:0000259" key="9">
    <source>
        <dbReference type="PROSITE" id="PS50023"/>
    </source>
</evidence>
<protein>
    <recommendedName>
        <fullName evidence="9">LIM zinc-binding domain-containing protein</fullName>
    </recommendedName>
</protein>
<dbReference type="AlphaFoldDB" id="A0A7S3YDB8"/>
<dbReference type="GO" id="GO:0046872">
    <property type="term" value="F:metal ion binding"/>
    <property type="evidence" value="ECO:0007669"/>
    <property type="project" value="UniProtKB-KW"/>
</dbReference>
<dbReference type="PROSITE" id="PS50023">
    <property type="entry name" value="LIM_DOMAIN_2"/>
    <property type="match status" value="2"/>
</dbReference>
<sequence>MPKFGGAPKCPRCSKSVYKAEEVIALGKSWHKMCFTCASCRKGLSSTNVCDAKGEVWCRACYGKNFGPKGYGYGGGAGILQMSDPVTPGVVKSTPKPKIKPAPSRGTTASAGLSCSSCGASVAGKFCSECGEAAPKPKPKPPSNGCSCGAPLKAGVKFCTQCGKKNTIGRAPVSAFSKLSVASVGEGKKKKKKPKFGGAEKCHRCGKSVYSAEKQLGAGFTWHKACFTCKNCGKGLSSTNLCEKAGEIYDSACYGKLFGPKGFGYGQGAGALAHTQ</sequence>
<dbReference type="InterPro" id="IPR001781">
    <property type="entry name" value="Znf_LIM"/>
</dbReference>
<dbReference type="SUPFAM" id="SSF57716">
    <property type="entry name" value="Glucocorticoid receptor-like (DNA-binding domain)"/>
    <property type="match status" value="4"/>
</dbReference>
<keyword evidence="3" id="KW-0677">Repeat</keyword>
<evidence type="ECO:0000256" key="1">
    <source>
        <dbReference type="ARBA" id="ARBA00004123"/>
    </source>
</evidence>
<dbReference type="PROSITE" id="PS00478">
    <property type="entry name" value="LIM_DOMAIN_1"/>
    <property type="match status" value="2"/>
</dbReference>
<evidence type="ECO:0000256" key="4">
    <source>
        <dbReference type="ARBA" id="ARBA00022833"/>
    </source>
</evidence>
<accession>A0A7S3YDB8</accession>
<dbReference type="PANTHER" id="PTHR24215">
    <property type="entry name" value="RHO-GTPASE-ACTIVATING PROTEIN LRG1"/>
    <property type="match status" value="1"/>
</dbReference>
<comment type="subcellular location">
    <subcellularLocation>
        <location evidence="1">Nucleus</location>
    </subcellularLocation>
</comment>
<evidence type="ECO:0000256" key="5">
    <source>
        <dbReference type="ARBA" id="ARBA00023038"/>
    </source>
</evidence>
<dbReference type="GO" id="GO:0008307">
    <property type="term" value="F:structural constituent of muscle"/>
    <property type="evidence" value="ECO:0007669"/>
    <property type="project" value="TreeGrafter"/>
</dbReference>
<proteinExistence type="predicted"/>
<dbReference type="EMBL" id="HBIV01004102">
    <property type="protein sequence ID" value="CAE0648147.1"/>
    <property type="molecule type" value="Transcribed_RNA"/>
</dbReference>
<evidence type="ECO:0000256" key="3">
    <source>
        <dbReference type="ARBA" id="ARBA00022737"/>
    </source>
</evidence>
<dbReference type="GO" id="GO:0042805">
    <property type="term" value="F:actinin binding"/>
    <property type="evidence" value="ECO:0007669"/>
    <property type="project" value="TreeGrafter"/>
</dbReference>
<dbReference type="PANTHER" id="PTHR24215:SF35">
    <property type="entry name" value="MUSCLE LIM PROTEIN MLP84B"/>
    <property type="match status" value="1"/>
</dbReference>
<dbReference type="Gene3D" id="2.10.110.10">
    <property type="entry name" value="Cysteine Rich Protein"/>
    <property type="match status" value="2"/>
</dbReference>
<evidence type="ECO:0000313" key="10">
    <source>
        <dbReference type="EMBL" id="CAE0648147.1"/>
    </source>
</evidence>
<keyword evidence="4 7" id="KW-0862">Zinc</keyword>
<keyword evidence="6" id="KW-0539">Nucleus</keyword>
<feature type="region of interest" description="Disordered" evidence="8">
    <location>
        <begin position="89"/>
        <end position="110"/>
    </location>
</feature>
<dbReference type="GO" id="GO:0005634">
    <property type="term" value="C:nucleus"/>
    <property type="evidence" value="ECO:0007669"/>
    <property type="project" value="UniProtKB-SubCell"/>
</dbReference>
<organism evidence="10">
    <name type="scientific">Lotharella globosa</name>
    <dbReference type="NCBI Taxonomy" id="91324"/>
    <lineage>
        <taxon>Eukaryota</taxon>
        <taxon>Sar</taxon>
        <taxon>Rhizaria</taxon>
        <taxon>Cercozoa</taxon>
        <taxon>Chlorarachniophyceae</taxon>
        <taxon>Lotharella</taxon>
    </lineage>
</organism>
<evidence type="ECO:0000256" key="6">
    <source>
        <dbReference type="ARBA" id="ARBA00023242"/>
    </source>
</evidence>
<keyword evidence="5 7" id="KW-0440">LIM domain</keyword>
<dbReference type="Pfam" id="PF00412">
    <property type="entry name" value="LIM"/>
    <property type="match status" value="2"/>
</dbReference>
<reference evidence="10" key="1">
    <citation type="submission" date="2021-01" db="EMBL/GenBank/DDBJ databases">
        <authorList>
            <person name="Corre E."/>
            <person name="Pelletier E."/>
            <person name="Niang G."/>
            <person name="Scheremetjew M."/>
            <person name="Finn R."/>
            <person name="Kale V."/>
            <person name="Holt S."/>
            <person name="Cochrane G."/>
            <person name="Meng A."/>
            <person name="Brown T."/>
            <person name="Cohen L."/>
        </authorList>
    </citation>
    <scope>NUCLEOTIDE SEQUENCE</scope>
    <source>
        <strain evidence="10">CCCM811</strain>
    </source>
</reference>
<name>A0A7S3YDB8_9EUKA</name>
<dbReference type="SMART" id="SM00132">
    <property type="entry name" value="LIM"/>
    <property type="match status" value="2"/>
</dbReference>
<dbReference type="GO" id="GO:0030036">
    <property type="term" value="P:actin cytoskeleton organization"/>
    <property type="evidence" value="ECO:0007669"/>
    <property type="project" value="TreeGrafter"/>
</dbReference>
<feature type="domain" description="LIM zinc-binding" evidence="9">
    <location>
        <begin position="8"/>
        <end position="68"/>
    </location>
</feature>
<keyword evidence="2 7" id="KW-0479">Metal-binding</keyword>
<evidence type="ECO:0000256" key="2">
    <source>
        <dbReference type="ARBA" id="ARBA00022723"/>
    </source>
</evidence>
<dbReference type="GO" id="GO:0005737">
    <property type="term" value="C:cytoplasm"/>
    <property type="evidence" value="ECO:0007669"/>
    <property type="project" value="TreeGrafter"/>
</dbReference>
<feature type="domain" description="LIM zinc-binding" evidence="9">
    <location>
        <begin position="200"/>
        <end position="260"/>
    </location>
</feature>
<gene>
    <name evidence="10" type="ORF">LGLO00237_LOCUS2855</name>
</gene>
<evidence type="ECO:0000256" key="7">
    <source>
        <dbReference type="PROSITE-ProRule" id="PRU00125"/>
    </source>
</evidence>
<dbReference type="FunFam" id="2.10.110.10:FF:000001">
    <property type="entry name" value="Cysteine and glycine-rich protein 1"/>
    <property type="match status" value="2"/>
</dbReference>
<dbReference type="CDD" id="cd09326">
    <property type="entry name" value="LIM_CRP_like"/>
    <property type="match status" value="2"/>
</dbReference>
<evidence type="ECO:0000256" key="8">
    <source>
        <dbReference type="SAM" id="MobiDB-lite"/>
    </source>
</evidence>